<reference evidence="5" key="1">
    <citation type="submission" date="2017-02" db="UniProtKB">
        <authorList>
            <consortium name="WormBaseParasite"/>
        </authorList>
    </citation>
    <scope>IDENTIFICATION</scope>
</reference>
<dbReference type="InterPro" id="IPR001932">
    <property type="entry name" value="PPM-type_phosphatase-like_dom"/>
</dbReference>
<organism evidence="3 5">
    <name type="scientific">Dracunculus medinensis</name>
    <name type="common">Guinea worm</name>
    <dbReference type="NCBI Taxonomy" id="318479"/>
    <lineage>
        <taxon>Eukaryota</taxon>
        <taxon>Metazoa</taxon>
        <taxon>Ecdysozoa</taxon>
        <taxon>Nematoda</taxon>
        <taxon>Chromadorea</taxon>
        <taxon>Rhabditida</taxon>
        <taxon>Spirurina</taxon>
        <taxon>Dracunculoidea</taxon>
        <taxon>Dracunculidae</taxon>
        <taxon>Dracunculus</taxon>
    </lineage>
</organism>
<evidence type="ECO:0000313" key="5">
    <source>
        <dbReference type="WBParaSite" id="DME_0000722001-mRNA-1"/>
    </source>
</evidence>
<dbReference type="InterPro" id="IPR036457">
    <property type="entry name" value="PPM-type-like_dom_sf"/>
</dbReference>
<dbReference type="Proteomes" id="UP000274756">
    <property type="component" value="Unassembled WGS sequence"/>
</dbReference>
<name>A0A0N4UI09_DRAME</name>
<evidence type="ECO:0000313" key="2">
    <source>
        <dbReference type="EMBL" id="VDN51718.1"/>
    </source>
</evidence>
<accession>A0A0N4UI09</accession>
<dbReference type="SUPFAM" id="SSF81606">
    <property type="entry name" value="PP2C-like"/>
    <property type="match status" value="1"/>
</dbReference>
<evidence type="ECO:0000313" key="3">
    <source>
        <dbReference type="Proteomes" id="UP000038040"/>
    </source>
</evidence>
<dbReference type="STRING" id="318479.A0A0N4UI09"/>
<dbReference type="OrthoDB" id="343114at2759"/>
<dbReference type="PANTHER" id="PTHR47992">
    <property type="entry name" value="PROTEIN PHOSPHATASE"/>
    <property type="match status" value="1"/>
</dbReference>
<evidence type="ECO:0000313" key="4">
    <source>
        <dbReference type="Proteomes" id="UP000274756"/>
    </source>
</evidence>
<dbReference type="EMBL" id="UYYG01000028">
    <property type="protein sequence ID" value="VDN51718.1"/>
    <property type="molecule type" value="Genomic_DNA"/>
</dbReference>
<dbReference type="InterPro" id="IPR015655">
    <property type="entry name" value="PP2C"/>
</dbReference>
<dbReference type="WBParaSite" id="DME_0000722001-mRNA-1">
    <property type="protein sequence ID" value="DME_0000722001-mRNA-1"/>
    <property type="gene ID" value="DME_0000722001"/>
</dbReference>
<dbReference type="Pfam" id="PF00481">
    <property type="entry name" value="PP2C"/>
    <property type="match status" value="1"/>
</dbReference>
<feature type="domain" description="PPM-type phosphatase" evidence="1">
    <location>
        <begin position="1"/>
        <end position="122"/>
    </location>
</feature>
<proteinExistence type="predicted"/>
<dbReference type="Proteomes" id="UP000038040">
    <property type="component" value="Unplaced"/>
</dbReference>
<dbReference type="GO" id="GO:0004722">
    <property type="term" value="F:protein serine/threonine phosphatase activity"/>
    <property type="evidence" value="ECO:0007669"/>
    <property type="project" value="InterPro"/>
</dbReference>
<gene>
    <name evidence="2" type="ORF">DME_LOCUS1691</name>
</gene>
<dbReference type="PROSITE" id="PS51746">
    <property type="entry name" value="PPM_2"/>
    <property type="match status" value="1"/>
</dbReference>
<reference evidence="2 4" key="2">
    <citation type="submission" date="2018-11" db="EMBL/GenBank/DDBJ databases">
        <authorList>
            <consortium name="Pathogen Informatics"/>
        </authorList>
    </citation>
    <scope>NUCLEOTIDE SEQUENCE [LARGE SCALE GENOMIC DNA]</scope>
</reference>
<dbReference type="Gene3D" id="3.60.40.10">
    <property type="entry name" value="PPM-type phosphatase domain"/>
    <property type="match status" value="1"/>
</dbReference>
<protein>
    <submittedName>
        <fullName evidence="5">PPM-type phosphatase domain-containing protein</fullName>
    </submittedName>
</protein>
<dbReference type="AlphaFoldDB" id="A0A0N4UI09"/>
<keyword evidence="4" id="KW-1185">Reference proteome</keyword>
<evidence type="ECO:0000259" key="1">
    <source>
        <dbReference type="PROSITE" id="PS51746"/>
    </source>
</evidence>
<sequence length="122" mass="13953">MECTANERRRIESAGGFIEFKGVERVQGILSVTSQPDKYHAVPSQSSDEYEYDKAFGDTDLKRLCVLTAHPDIVRVDLRQITLRFILVASDGFWDVLSNQKAINLAKKFLAKEPQAHWHKNF</sequence>